<protein>
    <submittedName>
        <fullName evidence="3">Uncharacterized protein</fullName>
    </submittedName>
</protein>
<feature type="transmembrane region" description="Helical" evidence="2">
    <location>
        <begin position="57"/>
        <end position="76"/>
    </location>
</feature>
<proteinExistence type="predicted"/>
<keyword evidence="4" id="KW-1185">Reference proteome</keyword>
<sequence>METPSSITTAGQTDDSTTLISHSPLGVRRLNDHRRRGSITTATTSLRRRYRVLRSQIVLLLGSSAVFLLLFLFFALPFAAFASLLFVGLSVGALVPVATSMIRAQYELEMEHPLGLVRHLPESIRVMLTQTTLHEFMADTAFFMEYRYLLLYFIPGLRPEQLMEFIDRLPVRHREALLQPGLGRLMPSVMENFMRMDNDRVDVDWQLVGDVVGDDDGDSSASGLTMDREQQRGREEVYADSDGSDDAPVTLLEVVTGLRQTIVAFAYGATPTESTLIGRPAVIQRDGLVPRITNATPLNGENQEDGYDDDSFEFSVDLSAQGLTTMPAIQGMDEAPIVPAFAAGATASIAYNVGLRNVLVESQQLPNAVINHILDDPSHGADQQQQQEYDLEGIILSEAASAATAYYTAQATAAAIEAASERIVTTSSSIIRVGSWIGFITGSGGIVTAILADSRGLHLGSIGGADGRTDSASGAIAERRSRYVPAMYGFFATSALGFIGGDEEKQTNHLRQAKKVKSGESMALQDGEMINEGGDSPSFIPGLRALRGENDSQNWNHGSYAVASKRSGTIKLHVPQDTQIGDTLFLFLR</sequence>
<keyword evidence="2" id="KW-0812">Transmembrane</keyword>
<feature type="compositionally biased region" description="Basic and acidic residues" evidence="1">
    <location>
        <begin position="226"/>
        <end position="237"/>
    </location>
</feature>
<comment type="caution">
    <text evidence="3">The sequence shown here is derived from an EMBL/GenBank/DDBJ whole genome shotgun (WGS) entry which is preliminary data.</text>
</comment>
<accession>A0ABD3RZF3</accession>
<evidence type="ECO:0000313" key="4">
    <source>
        <dbReference type="Proteomes" id="UP001530377"/>
    </source>
</evidence>
<dbReference type="Proteomes" id="UP001530377">
    <property type="component" value="Unassembled WGS sequence"/>
</dbReference>
<keyword evidence="2" id="KW-1133">Transmembrane helix</keyword>
<feature type="region of interest" description="Disordered" evidence="1">
    <location>
        <begin position="213"/>
        <end position="245"/>
    </location>
</feature>
<evidence type="ECO:0000256" key="1">
    <source>
        <dbReference type="SAM" id="MobiDB-lite"/>
    </source>
</evidence>
<dbReference type="AlphaFoldDB" id="A0ABD3RZF3"/>
<keyword evidence="2" id="KW-0472">Membrane</keyword>
<reference evidence="3 4" key="1">
    <citation type="submission" date="2024-10" db="EMBL/GenBank/DDBJ databases">
        <title>Updated reference genomes for cyclostephanoid diatoms.</title>
        <authorList>
            <person name="Roberts W.R."/>
            <person name="Alverson A.J."/>
        </authorList>
    </citation>
    <scope>NUCLEOTIDE SEQUENCE [LARGE SCALE GENOMIC DNA]</scope>
    <source>
        <strain evidence="3 4">AJA228-03</strain>
    </source>
</reference>
<organism evidence="3 4">
    <name type="scientific">Cyclostephanos tholiformis</name>
    <dbReference type="NCBI Taxonomy" id="382380"/>
    <lineage>
        <taxon>Eukaryota</taxon>
        <taxon>Sar</taxon>
        <taxon>Stramenopiles</taxon>
        <taxon>Ochrophyta</taxon>
        <taxon>Bacillariophyta</taxon>
        <taxon>Coscinodiscophyceae</taxon>
        <taxon>Thalassiosirophycidae</taxon>
        <taxon>Stephanodiscales</taxon>
        <taxon>Stephanodiscaceae</taxon>
        <taxon>Cyclostephanos</taxon>
    </lineage>
</organism>
<evidence type="ECO:0000313" key="3">
    <source>
        <dbReference type="EMBL" id="KAL3817570.1"/>
    </source>
</evidence>
<dbReference type="EMBL" id="JALLPB020000100">
    <property type="protein sequence ID" value="KAL3817570.1"/>
    <property type="molecule type" value="Genomic_DNA"/>
</dbReference>
<name>A0ABD3RZF3_9STRA</name>
<evidence type="ECO:0000256" key="2">
    <source>
        <dbReference type="SAM" id="Phobius"/>
    </source>
</evidence>
<gene>
    <name evidence="3" type="ORF">ACHAXA_010589</name>
</gene>